<dbReference type="UniPathway" id="UPA00143"/>
<evidence type="ECO:0000256" key="6">
    <source>
        <dbReference type="ARBA" id="ARBA00022692"/>
    </source>
</evidence>
<feature type="compositionally biased region" description="Polar residues" evidence="15">
    <location>
        <begin position="204"/>
        <end position="223"/>
    </location>
</feature>
<gene>
    <name evidence="19" type="primary">LOC110408945</name>
</gene>
<feature type="domain" description="RING-type" evidence="17">
    <location>
        <begin position="146"/>
        <end position="188"/>
    </location>
</feature>
<dbReference type="EC" id="2.3.2.27" evidence="4"/>
<evidence type="ECO:0000256" key="1">
    <source>
        <dbReference type="ARBA" id="ARBA00000900"/>
    </source>
</evidence>
<feature type="region of interest" description="Disordered" evidence="15">
    <location>
        <begin position="366"/>
        <end position="388"/>
    </location>
</feature>
<evidence type="ECO:0000256" key="5">
    <source>
        <dbReference type="ARBA" id="ARBA00022679"/>
    </source>
</evidence>
<evidence type="ECO:0000256" key="14">
    <source>
        <dbReference type="PROSITE-ProRule" id="PRU00175"/>
    </source>
</evidence>
<comment type="catalytic activity">
    <reaction evidence="1">
        <text>S-ubiquitinyl-[E2 ubiquitin-conjugating enzyme]-L-cysteine + [acceptor protein]-L-lysine = [E2 ubiquitin-conjugating enzyme]-L-cysteine + N(6)-ubiquitinyl-[acceptor protein]-L-lysine.</text>
        <dbReference type="EC" id="2.3.2.27"/>
    </reaction>
</comment>
<dbReference type="SUPFAM" id="SSF57850">
    <property type="entry name" value="RING/U-box"/>
    <property type="match status" value="1"/>
</dbReference>
<evidence type="ECO:0000256" key="13">
    <source>
        <dbReference type="ARBA" id="ARBA00024209"/>
    </source>
</evidence>
<sequence length="388" mass="42374">MARSGQLRDCEHNHVDVALTPPPRPSPPKPPLPLSTPLHTSSCKQGNVMITGVIVIGSMLSTALLIAIFCALVRSYFLRRNRSRTGSMPLFFGAQEDFLDEDRGPEPHLDNPIWYINTIGLQQSVIDSITVFKYKKDEGLIEGTECSVCLNEFQEDESLRLLPKCSHAFHLPCIDTWLRSHKNCPLCRAPVVCESMVAQACASEPNSSDSGSRNETLVENSENYGGLGRNDVGEGETSEVRTCPVEDENTSENSKKSSEHSKTRISDSGSQILSNIAGVQDDDQPTRRSVSLDLSSALEIHSDVAGPGNGAHKHHGSLDTELRQLKYPKVKIVGKRGSESSSICKMMKSCSIGRSLSKGQISMKRSFSSGGKFLSSKKSRSQDSILPL</sequence>
<feature type="compositionally biased region" description="Pro residues" evidence="15">
    <location>
        <begin position="20"/>
        <end position="34"/>
    </location>
</feature>
<keyword evidence="12 16" id="KW-0472">Membrane</keyword>
<evidence type="ECO:0000256" key="3">
    <source>
        <dbReference type="ARBA" id="ARBA00004906"/>
    </source>
</evidence>
<keyword evidence="9" id="KW-0833">Ubl conjugation pathway</keyword>
<dbReference type="SMART" id="SM00184">
    <property type="entry name" value="RING"/>
    <property type="match status" value="1"/>
</dbReference>
<dbReference type="GO" id="GO:0061630">
    <property type="term" value="F:ubiquitin protein ligase activity"/>
    <property type="evidence" value="ECO:0007669"/>
    <property type="project" value="UniProtKB-EC"/>
</dbReference>
<comment type="similarity">
    <text evidence="13">Belongs to the RING-type zinc finger family. ATL subfamily.</text>
</comment>
<keyword evidence="5" id="KW-0808">Transferase</keyword>
<evidence type="ECO:0000313" key="19">
    <source>
        <dbReference type="RefSeq" id="XP_021273782.1"/>
    </source>
</evidence>
<keyword evidence="11 16" id="KW-1133">Transmembrane helix</keyword>
<dbReference type="InterPro" id="IPR013083">
    <property type="entry name" value="Znf_RING/FYVE/PHD"/>
</dbReference>
<name>A0A6J0ZGH4_9ROSI</name>
<comment type="subcellular location">
    <subcellularLocation>
        <location evidence="2">Membrane</location>
        <topology evidence="2">Single-pass membrane protein</topology>
    </subcellularLocation>
</comment>
<evidence type="ECO:0000256" key="8">
    <source>
        <dbReference type="ARBA" id="ARBA00022771"/>
    </source>
</evidence>
<feature type="compositionally biased region" description="Low complexity" evidence="15">
    <location>
        <begin position="366"/>
        <end position="376"/>
    </location>
</feature>
<keyword evidence="8 14" id="KW-0863">Zinc-finger</keyword>
<dbReference type="OrthoDB" id="9984778at2759"/>
<evidence type="ECO:0000256" key="12">
    <source>
        <dbReference type="ARBA" id="ARBA00023136"/>
    </source>
</evidence>
<dbReference type="PANTHER" id="PTHR46913:SF19">
    <property type="entry name" value="RING-TYPE E3 UBIQUITIN TRANSFERASE"/>
    <property type="match status" value="1"/>
</dbReference>
<keyword evidence="10" id="KW-0862">Zinc</keyword>
<proteinExistence type="inferred from homology"/>
<dbReference type="PANTHER" id="PTHR46913">
    <property type="entry name" value="RING-H2 FINGER PROTEIN ATL16"/>
    <property type="match status" value="1"/>
</dbReference>
<dbReference type="RefSeq" id="XP_021273782.1">
    <property type="nucleotide sequence ID" value="XM_021418107.1"/>
</dbReference>
<reference evidence="19" key="1">
    <citation type="submission" date="2025-08" db="UniProtKB">
        <authorList>
            <consortium name="RefSeq"/>
        </authorList>
    </citation>
    <scope>IDENTIFICATION</scope>
    <source>
        <tissue evidence="19">Leaf</tissue>
    </source>
</reference>
<feature type="region of interest" description="Disordered" evidence="15">
    <location>
        <begin position="203"/>
        <end position="290"/>
    </location>
</feature>
<dbReference type="FunFam" id="3.30.40.10:FF:000233">
    <property type="entry name" value="RING-H2 finger protein ATL54"/>
    <property type="match status" value="1"/>
</dbReference>
<dbReference type="GO" id="GO:0008270">
    <property type="term" value="F:zinc ion binding"/>
    <property type="evidence" value="ECO:0007669"/>
    <property type="project" value="UniProtKB-KW"/>
</dbReference>
<feature type="compositionally biased region" description="Basic and acidic residues" evidence="15">
    <location>
        <begin position="1"/>
        <end position="15"/>
    </location>
</feature>
<dbReference type="InterPro" id="IPR001841">
    <property type="entry name" value="Znf_RING"/>
</dbReference>
<protein>
    <recommendedName>
        <fullName evidence="4">RING-type E3 ubiquitin transferase</fullName>
        <ecNumber evidence="4">2.3.2.27</ecNumber>
    </recommendedName>
</protein>
<dbReference type="GeneID" id="110408945"/>
<evidence type="ECO:0000259" key="17">
    <source>
        <dbReference type="PROSITE" id="PS50089"/>
    </source>
</evidence>
<dbReference type="Pfam" id="PF13639">
    <property type="entry name" value="zf-RING_2"/>
    <property type="match status" value="1"/>
</dbReference>
<dbReference type="Proteomes" id="UP000504621">
    <property type="component" value="Unplaced"/>
</dbReference>
<evidence type="ECO:0000256" key="11">
    <source>
        <dbReference type="ARBA" id="ARBA00022989"/>
    </source>
</evidence>
<evidence type="ECO:0000256" key="10">
    <source>
        <dbReference type="ARBA" id="ARBA00022833"/>
    </source>
</evidence>
<feature type="compositionally biased region" description="Basic and acidic residues" evidence="15">
    <location>
        <begin position="253"/>
        <end position="265"/>
    </location>
</feature>
<feature type="transmembrane region" description="Helical" evidence="16">
    <location>
        <begin position="48"/>
        <end position="73"/>
    </location>
</feature>
<evidence type="ECO:0000313" key="18">
    <source>
        <dbReference type="Proteomes" id="UP000504621"/>
    </source>
</evidence>
<keyword evidence="18" id="KW-1185">Reference proteome</keyword>
<keyword evidence="6 16" id="KW-0812">Transmembrane</keyword>
<accession>A0A6J0ZGH4</accession>
<feature type="region of interest" description="Disordered" evidence="15">
    <location>
        <begin position="1"/>
        <end position="38"/>
    </location>
</feature>
<evidence type="ECO:0000256" key="9">
    <source>
        <dbReference type="ARBA" id="ARBA00022786"/>
    </source>
</evidence>
<keyword evidence="7" id="KW-0479">Metal-binding</keyword>
<evidence type="ECO:0000256" key="2">
    <source>
        <dbReference type="ARBA" id="ARBA00004167"/>
    </source>
</evidence>
<dbReference type="GO" id="GO:0016567">
    <property type="term" value="P:protein ubiquitination"/>
    <property type="evidence" value="ECO:0007669"/>
    <property type="project" value="UniProtKB-UniPathway"/>
</dbReference>
<comment type="pathway">
    <text evidence="3">Protein modification; protein ubiquitination.</text>
</comment>
<dbReference type="AlphaFoldDB" id="A0A6J0ZGH4"/>
<evidence type="ECO:0000256" key="16">
    <source>
        <dbReference type="SAM" id="Phobius"/>
    </source>
</evidence>
<evidence type="ECO:0000256" key="15">
    <source>
        <dbReference type="SAM" id="MobiDB-lite"/>
    </source>
</evidence>
<dbReference type="InterPro" id="IPR044600">
    <property type="entry name" value="ATL1/ATL16-like"/>
</dbReference>
<dbReference type="Gene3D" id="3.30.40.10">
    <property type="entry name" value="Zinc/RING finger domain, C3HC4 (zinc finger)"/>
    <property type="match status" value="1"/>
</dbReference>
<evidence type="ECO:0000256" key="4">
    <source>
        <dbReference type="ARBA" id="ARBA00012483"/>
    </source>
</evidence>
<dbReference type="CDD" id="cd16461">
    <property type="entry name" value="RING-H2_EL5-like"/>
    <property type="match status" value="1"/>
</dbReference>
<evidence type="ECO:0000256" key="7">
    <source>
        <dbReference type="ARBA" id="ARBA00022723"/>
    </source>
</evidence>
<dbReference type="PROSITE" id="PS50089">
    <property type="entry name" value="ZF_RING_2"/>
    <property type="match status" value="1"/>
</dbReference>
<dbReference type="GO" id="GO:0016020">
    <property type="term" value="C:membrane"/>
    <property type="evidence" value="ECO:0007669"/>
    <property type="project" value="UniProtKB-SubCell"/>
</dbReference>
<organism evidence="18 19">
    <name type="scientific">Herrania umbratica</name>
    <dbReference type="NCBI Taxonomy" id="108875"/>
    <lineage>
        <taxon>Eukaryota</taxon>
        <taxon>Viridiplantae</taxon>
        <taxon>Streptophyta</taxon>
        <taxon>Embryophyta</taxon>
        <taxon>Tracheophyta</taxon>
        <taxon>Spermatophyta</taxon>
        <taxon>Magnoliopsida</taxon>
        <taxon>eudicotyledons</taxon>
        <taxon>Gunneridae</taxon>
        <taxon>Pentapetalae</taxon>
        <taxon>rosids</taxon>
        <taxon>malvids</taxon>
        <taxon>Malvales</taxon>
        <taxon>Malvaceae</taxon>
        <taxon>Byttnerioideae</taxon>
        <taxon>Herrania</taxon>
    </lineage>
</organism>